<protein>
    <submittedName>
        <fullName evidence="2">Putative ABC transport system, permease component</fullName>
    </submittedName>
</protein>
<dbReference type="STRING" id="1715989.NITINOP_2651"/>
<proteinExistence type="predicted"/>
<accession>A0A0S4KTD5</accession>
<feature type="transmembrane region" description="Helical" evidence="1">
    <location>
        <begin position="225"/>
        <end position="247"/>
    </location>
</feature>
<evidence type="ECO:0000313" key="2">
    <source>
        <dbReference type="EMBL" id="CUQ67623.1"/>
    </source>
</evidence>
<name>A0A0S4KTD5_9BACT</name>
<dbReference type="EMBL" id="LN885086">
    <property type="protein sequence ID" value="CUQ67623.1"/>
    <property type="molecule type" value="Genomic_DNA"/>
</dbReference>
<dbReference type="GO" id="GO:0005886">
    <property type="term" value="C:plasma membrane"/>
    <property type="evidence" value="ECO:0007669"/>
    <property type="project" value="UniProtKB-SubCell"/>
</dbReference>
<sequence length="253" mass="28118">MKILSIALNTFRENLRDKLLYNLLIFALLMIGSSIIISKLTLGDFDRLMIDIGLASVNFFGVLIAIFIGIGLVSKEIDKKTIYTIVSKPVARYEFLLGKYLGLLITLLVNTTVMTIGLLVVLWARNVAVDGLLFQAVGMIFVEFMVITAVALLFSTFTSTTLSAIFTLAIYVIGHLTPDLKTFGEKMDELGQAVMNGLYYVLPNLERFNLKGHVIHHLQLASADLALIVLYGLAYATFLLVVAGLIFERRDFR</sequence>
<feature type="transmembrane region" description="Helical" evidence="1">
    <location>
        <begin position="52"/>
        <end position="73"/>
    </location>
</feature>
<feature type="transmembrane region" description="Helical" evidence="1">
    <location>
        <begin position="100"/>
        <end position="124"/>
    </location>
</feature>
<evidence type="ECO:0000313" key="3">
    <source>
        <dbReference type="Proteomes" id="UP000066284"/>
    </source>
</evidence>
<dbReference type="PANTHER" id="PTHR43471">
    <property type="entry name" value="ABC TRANSPORTER PERMEASE"/>
    <property type="match status" value="1"/>
</dbReference>
<dbReference type="OrthoDB" id="9810558at2"/>
<feature type="transmembrane region" description="Helical" evidence="1">
    <location>
        <begin position="136"/>
        <end position="154"/>
    </location>
</feature>
<dbReference type="Proteomes" id="UP000066284">
    <property type="component" value="Chromosome 1"/>
</dbReference>
<dbReference type="Pfam" id="PF12679">
    <property type="entry name" value="ABC2_membrane_2"/>
    <property type="match status" value="1"/>
</dbReference>
<gene>
    <name evidence="2" type="ORF">NITINOP_2651</name>
</gene>
<reference evidence="3" key="1">
    <citation type="submission" date="2015-09" db="EMBL/GenBank/DDBJ databases">
        <authorList>
            <person name="Daims H."/>
        </authorList>
    </citation>
    <scope>NUCLEOTIDE SEQUENCE [LARGE SCALE GENOMIC DNA]</scope>
</reference>
<keyword evidence="1" id="KW-1133">Transmembrane helix</keyword>
<dbReference type="AlphaFoldDB" id="A0A0S4KTD5"/>
<feature type="transmembrane region" description="Helical" evidence="1">
    <location>
        <begin position="20"/>
        <end position="40"/>
    </location>
</feature>
<dbReference type="PANTHER" id="PTHR43471:SF10">
    <property type="entry name" value="SLL1107 PROTEIN"/>
    <property type="match status" value="1"/>
</dbReference>
<keyword evidence="3" id="KW-1185">Reference proteome</keyword>
<dbReference type="GO" id="GO:0140359">
    <property type="term" value="F:ABC-type transporter activity"/>
    <property type="evidence" value="ECO:0007669"/>
    <property type="project" value="InterPro"/>
</dbReference>
<dbReference type="RefSeq" id="WP_062486269.1">
    <property type="nucleotide sequence ID" value="NZ_LN885086.1"/>
</dbReference>
<feature type="transmembrane region" description="Helical" evidence="1">
    <location>
        <begin position="161"/>
        <end position="178"/>
    </location>
</feature>
<dbReference type="KEGG" id="nio:NITINOP_2651"/>
<keyword evidence="1" id="KW-0812">Transmembrane</keyword>
<organism evidence="2 3">
    <name type="scientific">Candidatus Nitrospira inopinata</name>
    <dbReference type="NCBI Taxonomy" id="1715989"/>
    <lineage>
        <taxon>Bacteria</taxon>
        <taxon>Pseudomonadati</taxon>
        <taxon>Nitrospirota</taxon>
        <taxon>Nitrospiria</taxon>
        <taxon>Nitrospirales</taxon>
        <taxon>Nitrospiraceae</taxon>
        <taxon>Nitrospira</taxon>
    </lineage>
</organism>
<evidence type="ECO:0000256" key="1">
    <source>
        <dbReference type="SAM" id="Phobius"/>
    </source>
</evidence>
<keyword evidence="1" id="KW-0472">Membrane</keyword>